<accession>A0A9Q0RMX5</accession>
<gene>
    <name evidence="1" type="ORF">RDWZM_000373</name>
</gene>
<name>A0A9Q0RMX5_BLOTA</name>
<reference evidence="1" key="1">
    <citation type="submission" date="2022-12" db="EMBL/GenBank/DDBJ databases">
        <title>Genome assemblies of Blomia tropicalis.</title>
        <authorList>
            <person name="Cui Y."/>
        </authorList>
    </citation>
    <scope>NUCLEOTIDE SEQUENCE</scope>
    <source>
        <tissue evidence="1">Adult mites</tissue>
    </source>
</reference>
<protein>
    <submittedName>
        <fullName evidence="1">Uncharacterized protein</fullName>
    </submittedName>
</protein>
<organism evidence="1 2">
    <name type="scientific">Blomia tropicalis</name>
    <name type="common">Mite</name>
    <dbReference type="NCBI Taxonomy" id="40697"/>
    <lineage>
        <taxon>Eukaryota</taxon>
        <taxon>Metazoa</taxon>
        <taxon>Ecdysozoa</taxon>
        <taxon>Arthropoda</taxon>
        <taxon>Chelicerata</taxon>
        <taxon>Arachnida</taxon>
        <taxon>Acari</taxon>
        <taxon>Acariformes</taxon>
        <taxon>Sarcoptiformes</taxon>
        <taxon>Astigmata</taxon>
        <taxon>Glycyphagoidea</taxon>
        <taxon>Echimyopodidae</taxon>
        <taxon>Blomia</taxon>
    </lineage>
</organism>
<dbReference type="Proteomes" id="UP001142055">
    <property type="component" value="Chromosome 1"/>
</dbReference>
<proteinExistence type="predicted"/>
<dbReference type="AlphaFoldDB" id="A0A9Q0RMX5"/>
<sequence length="70" mass="8275">MTTAEKICKKINSYLRTIELFIGEKGDATPYLEKLELWIDQLLAEAEKTSQKYYERLSMYSDTHHTFQIV</sequence>
<comment type="caution">
    <text evidence="1">The sequence shown here is derived from an EMBL/GenBank/DDBJ whole genome shotgun (WGS) entry which is preliminary data.</text>
</comment>
<dbReference type="EMBL" id="JAPWDV010000001">
    <property type="protein sequence ID" value="KAJ6221828.1"/>
    <property type="molecule type" value="Genomic_DNA"/>
</dbReference>
<evidence type="ECO:0000313" key="1">
    <source>
        <dbReference type="EMBL" id="KAJ6221828.1"/>
    </source>
</evidence>
<keyword evidence="2" id="KW-1185">Reference proteome</keyword>
<evidence type="ECO:0000313" key="2">
    <source>
        <dbReference type="Proteomes" id="UP001142055"/>
    </source>
</evidence>